<evidence type="ECO:0000313" key="3">
    <source>
        <dbReference type="WBParaSite" id="EVEC_0000401301-mRNA-1"/>
    </source>
</evidence>
<organism evidence="3">
    <name type="scientific">Enterobius vermicularis</name>
    <name type="common">Human pinworm</name>
    <dbReference type="NCBI Taxonomy" id="51028"/>
    <lineage>
        <taxon>Eukaryota</taxon>
        <taxon>Metazoa</taxon>
        <taxon>Ecdysozoa</taxon>
        <taxon>Nematoda</taxon>
        <taxon>Chromadorea</taxon>
        <taxon>Rhabditida</taxon>
        <taxon>Spirurina</taxon>
        <taxon>Oxyuridomorpha</taxon>
        <taxon>Oxyuroidea</taxon>
        <taxon>Oxyuridae</taxon>
        <taxon>Enterobius</taxon>
    </lineage>
</organism>
<evidence type="ECO:0000313" key="2">
    <source>
        <dbReference type="Proteomes" id="UP000274131"/>
    </source>
</evidence>
<reference evidence="3" key="1">
    <citation type="submission" date="2017-02" db="UniProtKB">
        <authorList>
            <consortium name="WormBaseParasite"/>
        </authorList>
    </citation>
    <scope>IDENTIFICATION</scope>
</reference>
<dbReference type="EMBL" id="UXUI01007667">
    <property type="protein sequence ID" value="VDD88578.1"/>
    <property type="molecule type" value="Genomic_DNA"/>
</dbReference>
<proteinExistence type="predicted"/>
<name>A0A0N4V207_ENTVE</name>
<gene>
    <name evidence="1" type="ORF">EVEC_LOCUS3721</name>
</gene>
<dbReference type="AlphaFoldDB" id="A0A0N4V207"/>
<protein>
    <submittedName>
        <fullName evidence="3">Peptidase A1 domain-containing protein</fullName>
    </submittedName>
</protein>
<evidence type="ECO:0000313" key="1">
    <source>
        <dbReference type="EMBL" id="VDD88578.1"/>
    </source>
</evidence>
<reference evidence="1 2" key="2">
    <citation type="submission" date="2018-10" db="EMBL/GenBank/DDBJ databases">
        <authorList>
            <consortium name="Pathogen Informatics"/>
        </authorList>
    </citation>
    <scope>NUCLEOTIDE SEQUENCE [LARGE SCALE GENOMIC DNA]</scope>
</reference>
<dbReference type="Proteomes" id="UP000274131">
    <property type="component" value="Unassembled WGS sequence"/>
</dbReference>
<keyword evidence="2" id="KW-1185">Reference proteome</keyword>
<accession>A0A0N4V207</accession>
<sequence>MDVHRLFLIPRPSASCAGTPIAAVAACIRGHSSKASYFIDSGTAAVMINDGSLCASPPLLTGKSLVFESSAPPDIPIAVVTQLSITGNVRWKP</sequence>
<dbReference type="WBParaSite" id="EVEC_0000401301-mRNA-1">
    <property type="protein sequence ID" value="EVEC_0000401301-mRNA-1"/>
    <property type="gene ID" value="EVEC_0000401301"/>
</dbReference>
<dbReference type="PROSITE" id="PS51257">
    <property type="entry name" value="PROKAR_LIPOPROTEIN"/>
    <property type="match status" value="1"/>
</dbReference>